<evidence type="ECO:0000313" key="2">
    <source>
        <dbReference type="Proteomes" id="UP000239874"/>
    </source>
</evidence>
<organism evidence="1 2">
    <name type="scientific">Nocardia nova</name>
    <dbReference type="NCBI Taxonomy" id="37330"/>
    <lineage>
        <taxon>Bacteria</taxon>
        <taxon>Bacillati</taxon>
        <taxon>Actinomycetota</taxon>
        <taxon>Actinomycetes</taxon>
        <taxon>Mycobacteriales</taxon>
        <taxon>Nocardiaceae</taxon>
        <taxon>Nocardia</taxon>
    </lineage>
</organism>
<evidence type="ECO:0000313" key="1">
    <source>
        <dbReference type="EMBL" id="PPJ27977.1"/>
    </source>
</evidence>
<comment type="caution">
    <text evidence="1">The sequence shown here is derived from an EMBL/GenBank/DDBJ whole genome shotgun (WGS) entry which is preliminary data.</text>
</comment>
<accession>A0A2S6A636</accession>
<proteinExistence type="predicted"/>
<sequence length="157" mass="16902">MAVEIGARPFAASYHRDMTILLARPVRGVSVRSLKSPGNCAPDWGYAVVDFEPIPDGESSSVEFACAPCHDTELNDALAEGALIELAGTGTHDPDRRRGEPVSARVVVRVIEQSLVDCCAAVYRGLGVLAVREMLSCLDQDRAPQPIITRISIGFRP</sequence>
<protein>
    <submittedName>
        <fullName evidence="1">Uncharacterized protein</fullName>
    </submittedName>
</protein>
<dbReference type="AlphaFoldDB" id="A0A2S6A636"/>
<name>A0A2S6A636_9NOCA</name>
<gene>
    <name evidence="1" type="ORF">C5E45_34715</name>
</gene>
<dbReference type="Proteomes" id="UP000239874">
    <property type="component" value="Unassembled WGS sequence"/>
</dbReference>
<reference evidence="1 2" key="1">
    <citation type="submission" date="2018-02" db="EMBL/GenBank/DDBJ databases">
        <title>8 Nocardia nova and 1 Nocardia cyriacigeorgica strain used for evolution to TMP-SMX.</title>
        <authorList>
            <person name="Mehta H."/>
            <person name="Weng J."/>
            <person name="Shamoo Y."/>
        </authorList>
    </citation>
    <scope>NUCLEOTIDE SEQUENCE [LARGE SCALE GENOMIC DNA]</scope>
    <source>
        <strain evidence="1 2">MDA3139</strain>
    </source>
</reference>
<dbReference type="EMBL" id="PSZC01000059">
    <property type="protein sequence ID" value="PPJ27977.1"/>
    <property type="molecule type" value="Genomic_DNA"/>
</dbReference>